<name>G7E637_MIXOS</name>
<feature type="compositionally biased region" description="Polar residues" evidence="1">
    <location>
        <begin position="1"/>
        <end position="17"/>
    </location>
</feature>
<dbReference type="EMBL" id="BABT02000150">
    <property type="protein sequence ID" value="GAA98297.1"/>
    <property type="molecule type" value="Genomic_DNA"/>
</dbReference>
<dbReference type="HOGENOM" id="CLU_555588_0_0_1"/>
<dbReference type="GO" id="GO:0003676">
    <property type="term" value="F:nucleic acid binding"/>
    <property type="evidence" value="ECO:0007669"/>
    <property type="project" value="InterPro"/>
</dbReference>
<dbReference type="PROSITE" id="PS50174">
    <property type="entry name" value="G_PATCH"/>
    <property type="match status" value="1"/>
</dbReference>
<dbReference type="Pfam" id="PF01585">
    <property type="entry name" value="G-patch"/>
    <property type="match status" value="1"/>
</dbReference>
<dbReference type="InterPro" id="IPR000467">
    <property type="entry name" value="G_patch_dom"/>
</dbReference>
<protein>
    <recommendedName>
        <fullName evidence="2">G-patch domain-containing protein</fullName>
    </recommendedName>
</protein>
<evidence type="ECO:0000256" key="1">
    <source>
        <dbReference type="SAM" id="MobiDB-lite"/>
    </source>
</evidence>
<dbReference type="InParanoid" id="G7E637"/>
<feature type="region of interest" description="Disordered" evidence="1">
    <location>
        <begin position="346"/>
        <end position="415"/>
    </location>
</feature>
<dbReference type="Proteomes" id="UP000009131">
    <property type="component" value="Unassembled WGS sequence"/>
</dbReference>
<feature type="compositionally biased region" description="Acidic residues" evidence="1">
    <location>
        <begin position="385"/>
        <end position="394"/>
    </location>
</feature>
<organism evidence="3 4">
    <name type="scientific">Mixia osmundae (strain CBS 9802 / IAM 14324 / JCM 22182 / KY 12970)</name>
    <dbReference type="NCBI Taxonomy" id="764103"/>
    <lineage>
        <taxon>Eukaryota</taxon>
        <taxon>Fungi</taxon>
        <taxon>Dikarya</taxon>
        <taxon>Basidiomycota</taxon>
        <taxon>Pucciniomycotina</taxon>
        <taxon>Mixiomycetes</taxon>
        <taxon>Mixiales</taxon>
        <taxon>Mixiaceae</taxon>
        <taxon>Mixia</taxon>
    </lineage>
</organism>
<feature type="region of interest" description="Disordered" evidence="1">
    <location>
        <begin position="92"/>
        <end position="115"/>
    </location>
</feature>
<reference evidence="3 4" key="1">
    <citation type="journal article" date="2011" name="J. Gen. Appl. Microbiol.">
        <title>Draft genome sequencing of the enigmatic basidiomycete Mixia osmundae.</title>
        <authorList>
            <person name="Nishida H."/>
            <person name="Nagatsuka Y."/>
            <person name="Sugiyama J."/>
        </authorList>
    </citation>
    <scope>NUCLEOTIDE SEQUENCE [LARGE SCALE GENOMIC DNA]</scope>
    <source>
        <strain evidence="4">CBS 9802 / IAM 14324 / JCM 22182 / KY 12970</strain>
    </source>
</reference>
<evidence type="ECO:0000313" key="3">
    <source>
        <dbReference type="EMBL" id="GAA98297.1"/>
    </source>
</evidence>
<keyword evidence="4" id="KW-1185">Reference proteome</keyword>
<evidence type="ECO:0000313" key="4">
    <source>
        <dbReference type="Proteomes" id="UP000009131"/>
    </source>
</evidence>
<comment type="caution">
    <text evidence="3">The sequence shown here is derived from an EMBL/GenBank/DDBJ whole genome shotgun (WGS) entry which is preliminary data.</text>
</comment>
<feature type="domain" description="G-patch" evidence="2">
    <location>
        <begin position="448"/>
        <end position="491"/>
    </location>
</feature>
<dbReference type="RefSeq" id="XP_014569186.1">
    <property type="nucleotide sequence ID" value="XM_014713700.1"/>
</dbReference>
<sequence length="491" mass="52718">MVNEQDVSGQPVPSQARKQGLDPGQAPIVHPKGLTHYLDRYSSKWSAYDAFTSADNGLSPLSYEFSPYVAPAVNLTAPASADMTRSRIARPSYVTRASDSSCSSSTSKLGDAPPSDVGSIQTIFWDGGGAQQSLEPATIYDGPGKVFVPPPKHLDEVTLRSHVETRGHRGLHSDESLPIPPAVTLQTSNAFKPNMRGLGQYDKKTGLKSTNMQALTPPRLRSRWYMEPVKFVRGKKQDLISKDKTSKSILKLPMHRAEASQAVNSLTSALKGTTLAGGRPDEPDDEEDVILVSVPPPDNRLSTPVRFCSPSPFIFGGAVAIHSFAPVLSPEITHLSPIATPDKAMLSRTAGKASTSAQSYRNIDPADSEDDEEDDQMQGEKDNDSDRDDDDFDDGALRPVDGAGSDSESHGSDDAFGGAYYPGGYVLTPQERRKGSTILGKHAPKLDSDNVGYGLLEKMGWKQGDHLGRTEGASADIVAVKIKVCKSGIGR</sequence>
<dbReference type="AlphaFoldDB" id="G7E637"/>
<dbReference type="OrthoDB" id="21470at2759"/>
<proteinExistence type="predicted"/>
<feature type="compositionally biased region" description="Polar residues" evidence="1">
    <location>
        <begin position="352"/>
        <end position="361"/>
    </location>
</feature>
<evidence type="ECO:0000259" key="2">
    <source>
        <dbReference type="PROSITE" id="PS50174"/>
    </source>
</evidence>
<feature type="compositionally biased region" description="Acidic residues" evidence="1">
    <location>
        <begin position="366"/>
        <end position="377"/>
    </location>
</feature>
<gene>
    <name evidence="3" type="primary">Mo04981</name>
    <name evidence="3" type="ORF">E5Q_04981</name>
</gene>
<feature type="compositionally biased region" description="Low complexity" evidence="1">
    <location>
        <begin position="98"/>
        <end position="107"/>
    </location>
</feature>
<accession>G7E637</accession>
<feature type="region of interest" description="Disordered" evidence="1">
    <location>
        <begin position="1"/>
        <end position="29"/>
    </location>
</feature>
<reference evidence="3 4" key="2">
    <citation type="journal article" date="2012" name="Open Biol.">
        <title>Characteristics of nucleosomes and linker DNA regions on the genome of the basidiomycete Mixia osmundae revealed by mono- and dinucleosome mapping.</title>
        <authorList>
            <person name="Nishida H."/>
            <person name="Kondo S."/>
            <person name="Matsumoto T."/>
            <person name="Suzuki Y."/>
            <person name="Yoshikawa H."/>
            <person name="Taylor T.D."/>
            <person name="Sugiyama J."/>
        </authorList>
    </citation>
    <scope>NUCLEOTIDE SEQUENCE [LARGE SCALE GENOMIC DNA]</scope>
    <source>
        <strain evidence="4">CBS 9802 / IAM 14324 / JCM 22182 / KY 12970</strain>
    </source>
</reference>